<name>A0AC60Q9Q5_IXOPE</name>
<reference evidence="1 2" key="1">
    <citation type="journal article" date="2020" name="Cell">
        <title>Large-Scale Comparative Analyses of Tick Genomes Elucidate Their Genetic Diversity and Vector Capacities.</title>
        <authorList>
            <consortium name="Tick Genome and Microbiome Consortium (TIGMIC)"/>
            <person name="Jia N."/>
            <person name="Wang J."/>
            <person name="Shi W."/>
            <person name="Du L."/>
            <person name="Sun Y."/>
            <person name="Zhan W."/>
            <person name="Jiang J.F."/>
            <person name="Wang Q."/>
            <person name="Zhang B."/>
            <person name="Ji P."/>
            <person name="Bell-Sakyi L."/>
            <person name="Cui X.M."/>
            <person name="Yuan T.T."/>
            <person name="Jiang B.G."/>
            <person name="Yang W.F."/>
            <person name="Lam T.T."/>
            <person name="Chang Q.C."/>
            <person name="Ding S.J."/>
            <person name="Wang X.J."/>
            <person name="Zhu J.G."/>
            <person name="Ruan X.D."/>
            <person name="Zhao L."/>
            <person name="Wei J.T."/>
            <person name="Ye R.Z."/>
            <person name="Que T.C."/>
            <person name="Du C.H."/>
            <person name="Zhou Y.H."/>
            <person name="Cheng J.X."/>
            <person name="Dai P.F."/>
            <person name="Guo W.B."/>
            <person name="Han X.H."/>
            <person name="Huang E.J."/>
            <person name="Li L.F."/>
            <person name="Wei W."/>
            <person name="Gao Y.C."/>
            <person name="Liu J.Z."/>
            <person name="Shao H.Z."/>
            <person name="Wang X."/>
            <person name="Wang C.C."/>
            <person name="Yang T.C."/>
            <person name="Huo Q.B."/>
            <person name="Li W."/>
            <person name="Chen H.Y."/>
            <person name="Chen S.E."/>
            <person name="Zhou L.G."/>
            <person name="Ni X.B."/>
            <person name="Tian J.H."/>
            <person name="Sheng Y."/>
            <person name="Liu T."/>
            <person name="Pan Y.S."/>
            <person name="Xia L.Y."/>
            <person name="Li J."/>
            <person name="Zhao F."/>
            <person name="Cao W.C."/>
        </authorList>
    </citation>
    <scope>NUCLEOTIDE SEQUENCE [LARGE SCALE GENOMIC DNA]</scope>
    <source>
        <strain evidence="1">Iper-2018</strain>
    </source>
</reference>
<dbReference type="EMBL" id="JABSTQ010009299">
    <property type="protein sequence ID" value="KAG0430701.1"/>
    <property type="molecule type" value="Genomic_DNA"/>
</dbReference>
<gene>
    <name evidence="1" type="ORF">HPB47_022471</name>
</gene>
<organism evidence="1 2">
    <name type="scientific">Ixodes persulcatus</name>
    <name type="common">Taiga tick</name>
    <dbReference type="NCBI Taxonomy" id="34615"/>
    <lineage>
        <taxon>Eukaryota</taxon>
        <taxon>Metazoa</taxon>
        <taxon>Ecdysozoa</taxon>
        <taxon>Arthropoda</taxon>
        <taxon>Chelicerata</taxon>
        <taxon>Arachnida</taxon>
        <taxon>Acari</taxon>
        <taxon>Parasitiformes</taxon>
        <taxon>Ixodida</taxon>
        <taxon>Ixodoidea</taxon>
        <taxon>Ixodidae</taxon>
        <taxon>Ixodinae</taxon>
        <taxon>Ixodes</taxon>
    </lineage>
</organism>
<sequence>MEVVKAFNGELSSLYEGKPPISKAKMTAITKSAIKGIKFYKHIVQSVEKFVQKCRPEYKVPGLYVVDSIVRQSRHQFGQEKDVFAPRFTKNIHNTFQHLFKCPVEDRPKIVRVLNLWQKNQVFPPDVIQPLLDMASPSAVLAAGDMSEGPDMGLDSKPPSKAAMDQMASWKGWNLGGNSVQDNASAPPQETKTYALTQENLNLALAAEAEGASAPDPEMLVKLQSLASQLLGARALGSGNAIAEEKPSQPSAPAVKFNKKLLDFDYGDEEEEEEEEPVEETSTLAPPETNLEDSGGRPSEPNALALSMAQNLLNNPELLKQLQQMQQTLQQTEVLRGSETSAAPAAPSSLGTAALPQCSETGKAPSPHPQTPQGPDGQPLATTAGYLTASASVVNSLAPAVSSGLSQLFQTDFAGASGAPLLPESLSQLNMPLYPPAMAMPQGVPYGAGAIGPDVVSQGYPPAPQGVLAPPMGELSGLEGVPMPPSAGVAPPAYLSGGDMDERCTVLAPGGRDLDLRTGGLSPPRDRDRRRHSRSRSPRRRGRSRSRSPSQRTTPGARYNAAKRDRSREREKERERERDRRRKGLPPVKKDCLSVCSSTLWLGHVPKSVSETDLHDTFGEFGSIVKIEIIAPRGCAFVCMDRRQDAFRALQKLAKALKLQGSLIKMAWAPGKGVKSKELKDFWEVDLGVSYIPYEKLPKDVDLVSLEEGGVIDEDSLPEDLREKRRAQEQQRAQGGPSLAPSTVAGGGGADVVAAMAAFPGAAMTTPVVTTMAAPGGAATAVAMVPPPVAQFGIPLPPGMLPSQGLVMPQIPVPMGVPAPPNHMLMVPPHGTQTLLGHSALGLLGPPPLGISGTALGLSLHPPMSLPTTSQSAPVLPVATTAQLMAAAAAAAATTATVTTDTTATTATPMAIDGDATPTDEDGTSVMDSVSAIPTPADPPEQQGEASKDSVFGKLLPPPMSFPPLAAPPGVPSQFVTQGLVGAQKEPHPAEAKFKSPGSSQETSSGNVQGAGISQEKPPPEGMQIEDSNSQEQHSDSRTEIRSFETSPSAIPLPVGLQGFNSSPMPPRGLGGPPIRFRGPPLFPFDGPPMPDGRPGMDFPGPRLMGPDPRMMGPPSDFRQGSPHEHRMLGGPMEQRMMGGAEQPMMRGPMEQRLLGPPEQMMGGPPDSRMLRGPPEQRFLGMPQEPRMLGGPQDQRMMGGPPDHRMLGPPDFMMGGPPEFRKLGPPDSRMLGPGPRMLGPNFGMMSPNQMGPHGPGGTDSDPADKMANSDGKKVATDKEEGNAGESGKDAHSGDREANMDEKKNSQNEPSKNWNHQMGGAEDGRVPNLMDGGLGRPDGDKGPQSDGDRDRKGFGFFGPPRTRFDGPEERSGFRPAFNDGPMDRGSDNAWGGRDGEDGGGFGGDRRVFTNAFGEMSERRRRDYRKSRETDRERERSSGRSHSSLEQSSSAVETNGEVSKANGSSSQSSKEDKALGKTLDRALDNVLDKAEAPKPPEVEEVSGTA</sequence>
<proteinExistence type="predicted"/>
<keyword evidence="2" id="KW-1185">Reference proteome</keyword>
<comment type="caution">
    <text evidence="1">The sequence shown here is derived from an EMBL/GenBank/DDBJ whole genome shotgun (WGS) entry which is preliminary data.</text>
</comment>
<evidence type="ECO:0000313" key="1">
    <source>
        <dbReference type="EMBL" id="KAG0430701.1"/>
    </source>
</evidence>
<evidence type="ECO:0000313" key="2">
    <source>
        <dbReference type="Proteomes" id="UP000805193"/>
    </source>
</evidence>
<protein>
    <submittedName>
        <fullName evidence="1">Uncharacterized protein</fullName>
    </submittedName>
</protein>
<accession>A0AC60Q9Q5</accession>
<dbReference type="Proteomes" id="UP000805193">
    <property type="component" value="Unassembled WGS sequence"/>
</dbReference>